<evidence type="ECO:0000256" key="6">
    <source>
        <dbReference type="ARBA" id="ARBA00023004"/>
    </source>
</evidence>
<protein>
    <recommendedName>
        <fullName evidence="8">Purple acid phosphatase</fullName>
        <ecNumber evidence="8">3.1.3.2</ecNumber>
    </recommendedName>
</protein>
<dbReference type="Pfam" id="PF16656">
    <property type="entry name" value="Pur_ac_phosph_N"/>
    <property type="match status" value="1"/>
</dbReference>
<keyword evidence="5" id="KW-0862">Zinc</keyword>
<name>A0A835VHL9_VANPL</name>
<dbReference type="SUPFAM" id="SSF56300">
    <property type="entry name" value="Metallo-dependent phosphatases"/>
    <property type="match status" value="1"/>
</dbReference>
<evidence type="ECO:0000256" key="8">
    <source>
        <dbReference type="RuleBase" id="RU361203"/>
    </source>
</evidence>
<evidence type="ECO:0000256" key="1">
    <source>
        <dbReference type="ARBA" id="ARBA00008723"/>
    </source>
</evidence>
<dbReference type="AlphaFoldDB" id="A0A835VHL9"/>
<dbReference type="GO" id="GO:0046872">
    <property type="term" value="F:metal ion binding"/>
    <property type="evidence" value="ECO:0007669"/>
    <property type="project" value="UniProtKB-KW"/>
</dbReference>
<feature type="domain" description="Calcineurin-like phosphoesterase" evidence="9">
    <location>
        <begin position="175"/>
        <end position="372"/>
    </location>
</feature>
<keyword evidence="6" id="KW-0408">Iron</keyword>
<dbReference type="Proteomes" id="UP000636800">
    <property type="component" value="Chromosome 1"/>
</dbReference>
<feature type="domain" description="Purple acid phosphatase N-terminal" evidence="11">
    <location>
        <begin position="74"/>
        <end position="156"/>
    </location>
</feature>
<dbReference type="InterPro" id="IPR041792">
    <property type="entry name" value="MPP_PAP"/>
</dbReference>
<evidence type="ECO:0000256" key="4">
    <source>
        <dbReference type="ARBA" id="ARBA00022801"/>
    </source>
</evidence>
<keyword evidence="7" id="KW-0325">Glycoprotein</keyword>
<dbReference type="Gene3D" id="2.60.40.380">
    <property type="entry name" value="Purple acid phosphatase-like, N-terminal"/>
    <property type="match status" value="1"/>
</dbReference>
<dbReference type="FunFam" id="3.60.21.10:FF:000034">
    <property type="entry name" value="Fe(3+)-Zn(2+) purple acid phosphatase"/>
    <property type="match status" value="1"/>
</dbReference>
<dbReference type="Gene3D" id="3.60.21.10">
    <property type="match status" value="1"/>
</dbReference>
<evidence type="ECO:0000259" key="11">
    <source>
        <dbReference type="Pfam" id="PF16656"/>
    </source>
</evidence>
<evidence type="ECO:0000256" key="3">
    <source>
        <dbReference type="ARBA" id="ARBA00022729"/>
    </source>
</evidence>
<dbReference type="CDD" id="cd00839">
    <property type="entry name" value="MPP_PAPs"/>
    <property type="match status" value="1"/>
</dbReference>
<gene>
    <name evidence="12" type="ORF">HPP92_003853</name>
</gene>
<dbReference type="FunFam" id="2.60.40.380:FF:000001">
    <property type="entry name" value="Fe(3+)-Zn(2+) purple acid phosphatase"/>
    <property type="match status" value="1"/>
</dbReference>
<dbReference type="Pfam" id="PF14008">
    <property type="entry name" value="Metallophos_C"/>
    <property type="match status" value="1"/>
</dbReference>
<sequence>MPTVSFYNFRVFLSKSTGMCGLLFNLFVWSLCLLCLVDLALAGFTSSFIRSEWPSIDIPFDSPEFAVPDGYNVPQQVHITQGDYDGKAVIVSWVTISEPGSNVVLYGKSKEAYNLSAQGKFKNYTFYNYRSGYIHHCLLSELEHNTKYYYKIGTGNLLENFGSKHLLRLMQMHHIRFGIIGDLGQTYNSLSTLEHYMKSSGQTVLFVGDLSYADKHKDNDGNRWDSWGRLIERSAAYQPWIWTVGNHEIEYRYDLGELSTFKAFCHRYATPYAASQSSSPLWYAVRRASAHIIVLSSYSPFVKYTPQWLWLRKELHQVDREKTPWLIVLTHAPIYNSNDAHYMEGESMRAAFERWFVQFKVDVVFSGHVHAYERSYRISNINYGITSGNCYPVPDKSAPVYITVGDGGNLEGLASRFLEPQPEYSAFREASYGHSVLELKNRTHAFYHWIRNDDGKFVPTDHAIFHNQYWASNTRRRLKKHQHLVSLTAAY</sequence>
<keyword evidence="2" id="KW-0479">Metal-binding</keyword>
<keyword evidence="13" id="KW-1185">Reference proteome</keyword>
<evidence type="ECO:0000256" key="5">
    <source>
        <dbReference type="ARBA" id="ARBA00022833"/>
    </source>
</evidence>
<keyword evidence="3" id="KW-0732">Signal</keyword>
<accession>A0A835VHL9</accession>
<organism evidence="12 13">
    <name type="scientific">Vanilla planifolia</name>
    <name type="common">Vanilla</name>
    <dbReference type="NCBI Taxonomy" id="51239"/>
    <lineage>
        <taxon>Eukaryota</taxon>
        <taxon>Viridiplantae</taxon>
        <taxon>Streptophyta</taxon>
        <taxon>Embryophyta</taxon>
        <taxon>Tracheophyta</taxon>
        <taxon>Spermatophyta</taxon>
        <taxon>Magnoliopsida</taxon>
        <taxon>Liliopsida</taxon>
        <taxon>Asparagales</taxon>
        <taxon>Orchidaceae</taxon>
        <taxon>Vanilloideae</taxon>
        <taxon>Vanilleae</taxon>
        <taxon>Vanilla</taxon>
    </lineage>
</organism>
<proteinExistence type="inferred from homology"/>
<dbReference type="Pfam" id="PF00149">
    <property type="entry name" value="Metallophos"/>
    <property type="match status" value="1"/>
</dbReference>
<evidence type="ECO:0000259" key="10">
    <source>
        <dbReference type="Pfam" id="PF14008"/>
    </source>
</evidence>
<dbReference type="EC" id="3.1.3.2" evidence="8"/>
<dbReference type="InterPro" id="IPR008963">
    <property type="entry name" value="Purple_acid_Pase-like_N"/>
</dbReference>
<dbReference type="SUPFAM" id="SSF49363">
    <property type="entry name" value="Purple acid phosphatase, N-terminal domain"/>
    <property type="match status" value="1"/>
</dbReference>
<dbReference type="EMBL" id="JADCNL010000001">
    <property type="protein sequence ID" value="KAG0499162.1"/>
    <property type="molecule type" value="Genomic_DNA"/>
</dbReference>
<comment type="similarity">
    <text evidence="1 8">Belongs to the metallophosphoesterase superfamily. Purple acid phosphatase family.</text>
</comment>
<reference evidence="12 13" key="1">
    <citation type="journal article" date="2020" name="Nat. Food">
        <title>A phased Vanilla planifolia genome enables genetic improvement of flavour and production.</title>
        <authorList>
            <person name="Hasing T."/>
            <person name="Tang H."/>
            <person name="Brym M."/>
            <person name="Khazi F."/>
            <person name="Huang T."/>
            <person name="Chambers A.H."/>
        </authorList>
    </citation>
    <scope>NUCLEOTIDE SEQUENCE [LARGE SCALE GENOMIC DNA]</scope>
    <source>
        <tissue evidence="12">Leaf</tissue>
    </source>
</reference>
<dbReference type="PANTHER" id="PTHR22953">
    <property type="entry name" value="ACID PHOSPHATASE RELATED"/>
    <property type="match status" value="1"/>
</dbReference>
<dbReference type="InterPro" id="IPR029052">
    <property type="entry name" value="Metallo-depent_PP-like"/>
</dbReference>
<evidence type="ECO:0000313" key="13">
    <source>
        <dbReference type="Proteomes" id="UP000636800"/>
    </source>
</evidence>
<evidence type="ECO:0000313" key="12">
    <source>
        <dbReference type="EMBL" id="KAG0499162.1"/>
    </source>
</evidence>
<dbReference type="InterPro" id="IPR004843">
    <property type="entry name" value="Calcineurin-like_PHP"/>
</dbReference>
<dbReference type="GO" id="GO:0003993">
    <property type="term" value="F:acid phosphatase activity"/>
    <property type="evidence" value="ECO:0007669"/>
    <property type="project" value="UniProtKB-EC"/>
</dbReference>
<evidence type="ECO:0000256" key="2">
    <source>
        <dbReference type="ARBA" id="ARBA00022723"/>
    </source>
</evidence>
<dbReference type="InterPro" id="IPR025733">
    <property type="entry name" value="PAPs_C"/>
</dbReference>
<dbReference type="PANTHER" id="PTHR22953:SF55">
    <property type="entry name" value="BIFUNCTIONAL PURPLE ACID PHOSPHATASE 26"/>
    <property type="match status" value="1"/>
</dbReference>
<dbReference type="InterPro" id="IPR015914">
    <property type="entry name" value="PAPs_N"/>
</dbReference>
<feature type="domain" description="Purple acid phosphatase C-terminal" evidence="10">
    <location>
        <begin position="398"/>
        <end position="457"/>
    </location>
</feature>
<keyword evidence="4 8" id="KW-0378">Hydrolase</keyword>
<evidence type="ECO:0000256" key="7">
    <source>
        <dbReference type="ARBA" id="ARBA00023180"/>
    </source>
</evidence>
<comment type="caution">
    <text evidence="12">The sequence shown here is derived from an EMBL/GenBank/DDBJ whole genome shotgun (WGS) entry which is preliminary data.</text>
</comment>
<comment type="catalytic activity">
    <reaction evidence="8">
        <text>a phosphate monoester + H2O = an alcohol + phosphate</text>
        <dbReference type="Rhea" id="RHEA:15017"/>
        <dbReference type="ChEBI" id="CHEBI:15377"/>
        <dbReference type="ChEBI" id="CHEBI:30879"/>
        <dbReference type="ChEBI" id="CHEBI:43474"/>
        <dbReference type="ChEBI" id="CHEBI:67140"/>
        <dbReference type="EC" id="3.1.3.2"/>
    </reaction>
</comment>
<dbReference type="InterPro" id="IPR039331">
    <property type="entry name" value="PAPs-like"/>
</dbReference>
<evidence type="ECO:0000259" key="9">
    <source>
        <dbReference type="Pfam" id="PF00149"/>
    </source>
</evidence>